<comment type="caution">
    <text evidence="5">The sequence shown here is derived from an EMBL/GenBank/DDBJ whole genome shotgun (WGS) entry which is preliminary data.</text>
</comment>
<keyword evidence="6" id="KW-1185">Reference proteome</keyword>
<organism evidence="5 6">
    <name type="scientific">Euplotes crassus</name>
    <dbReference type="NCBI Taxonomy" id="5936"/>
    <lineage>
        <taxon>Eukaryota</taxon>
        <taxon>Sar</taxon>
        <taxon>Alveolata</taxon>
        <taxon>Ciliophora</taxon>
        <taxon>Intramacronucleata</taxon>
        <taxon>Spirotrichea</taxon>
        <taxon>Hypotrichia</taxon>
        <taxon>Euplotida</taxon>
        <taxon>Euplotidae</taxon>
        <taxon>Moneuplotes</taxon>
    </lineage>
</organism>
<dbReference type="GO" id="GO:0005524">
    <property type="term" value="F:ATP binding"/>
    <property type="evidence" value="ECO:0007669"/>
    <property type="project" value="InterPro"/>
</dbReference>
<dbReference type="Proteomes" id="UP001295684">
    <property type="component" value="Unassembled WGS sequence"/>
</dbReference>
<dbReference type="SUPFAM" id="SSF56112">
    <property type="entry name" value="Protein kinase-like (PK-like)"/>
    <property type="match status" value="1"/>
</dbReference>
<feature type="region of interest" description="Disordered" evidence="3">
    <location>
        <begin position="481"/>
        <end position="509"/>
    </location>
</feature>
<accession>A0AAD1Y5V5</accession>
<feature type="compositionally biased region" description="Basic residues" evidence="3">
    <location>
        <begin position="23"/>
        <end position="33"/>
    </location>
</feature>
<dbReference type="InterPro" id="IPR050235">
    <property type="entry name" value="CK1_Ser-Thr_kinase"/>
</dbReference>
<feature type="compositionally biased region" description="Basic residues" evidence="3">
    <location>
        <begin position="481"/>
        <end position="502"/>
    </location>
</feature>
<evidence type="ECO:0000256" key="3">
    <source>
        <dbReference type="SAM" id="MobiDB-lite"/>
    </source>
</evidence>
<dbReference type="InterPro" id="IPR000719">
    <property type="entry name" value="Prot_kinase_dom"/>
</dbReference>
<dbReference type="EC" id="2.7.11.1" evidence="1"/>
<dbReference type="InterPro" id="IPR008271">
    <property type="entry name" value="Ser/Thr_kinase_AS"/>
</dbReference>
<proteinExistence type="predicted"/>
<protein>
    <recommendedName>
        <fullName evidence="2">Casein kinase I</fullName>
        <ecNumber evidence="1">2.7.11.1</ecNumber>
    </recommendedName>
</protein>
<dbReference type="Pfam" id="PF00069">
    <property type="entry name" value="Pkinase"/>
    <property type="match status" value="1"/>
</dbReference>
<dbReference type="GO" id="GO:0004674">
    <property type="term" value="F:protein serine/threonine kinase activity"/>
    <property type="evidence" value="ECO:0007669"/>
    <property type="project" value="UniProtKB-EC"/>
</dbReference>
<feature type="region of interest" description="Disordered" evidence="3">
    <location>
        <begin position="527"/>
        <end position="574"/>
    </location>
</feature>
<dbReference type="EMBL" id="CAMPGE010027564">
    <property type="protein sequence ID" value="CAI2385182.1"/>
    <property type="molecule type" value="Genomic_DNA"/>
</dbReference>
<dbReference type="PANTHER" id="PTHR11909">
    <property type="entry name" value="CASEIN KINASE-RELATED"/>
    <property type="match status" value="1"/>
</dbReference>
<feature type="compositionally biased region" description="Basic and acidic residues" evidence="3">
    <location>
        <begin position="530"/>
        <end position="544"/>
    </location>
</feature>
<feature type="region of interest" description="Disordered" evidence="3">
    <location>
        <begin position="1"/>
        <end position="42"/>
    </location>
</feature>
<sequence>MPYAHPEVMRQNKRYNSPEVKKQKYKSLKKTKKGLCTSNPEKSGANFRIESCLMNVQQVKETKDDKLEENKEDSESTGEGYPLYGSKIQFRRNRTLSKDCLTNALKHLEFSESELPLKTKKANFQVKGEKIIQNRFYFDKALGRGVQGVVFSAYDTKLQKKVAVKKLINSNKEDLEQHKREIKVLKQLRKQTFEGFLELLDGHLGKVNYIVTELLGDSLAAITTRYGPMKGIRMKHALMISLQVLHRIRDLHSIGYVHGDIKPLNLIFGTGRKKNALNLIDFGLTHKESSYVAEECSRSLYQRENLSLSGTPLFASINLHLGWEKTFKKDDIESWFYLLIYLCKGYLPWSDLPLDGRDNYEQVLKGKINIQIDYLCSNLPKSFIKIYDYCSKLVNGAPIDYKVLEMYLKEAAEEEGFKLLDPEFHQFHWILESKRGTDDKSCFHNKSKHCLSVISAQKHKEKSQNMRFKWIEELVAFKRKNKGQNPSKKAKKGLKGKMKLKNSRGYSSESLKLSNLKNQIKVKAQNFVKSNDEERKSLNQDSARRAKSRRKPSMLQKASEQERRMKYNQDSGNNMNRSAGFVLRKCHSPVISEPDIILKISEVEGVYSPKIDHLFPQSPEEDLLEFPVGYRREIPKFFKPNNSDLKKL</sequence>
<evidence type="ECO:0000256" key="2">
    <source>
        <dbReference type="ARBA" id="ARBA00023860"/>
    </source>
</evidence>
<name>A0AAD1Y5V5_EUPCR</name>
<reference evidence="5" key="1">
    <citation type="submission" date="2023-07" db="EMBL/GenBank/DDBJ databases">
        <authorList>
            <consortium name="AG Swart"/>
            <person name="Singh M."/>
            <person name="Singh A."/>
            <person name="Seah K."/>
            <person name="Emmerich C."/>
        </authorList>
    </citation>
    <scope>NUCLEOTIDE SEQUENCE</scope>
    <source>
        <strain evidence="5">DP1</strain>
    </source>
</reference>
<dbReference type="PROSITE" id="PS00108">
    <property type="entry name" value="PROTEIN_KINASE_ST"/>
    <property type="match status" value="1"/>
</dbReference>
<dbReference type="InterPro" id="IPR011009">
    <property type="entry name" value="Kinase-like_dom_sf"/>
</dbReference>
<evidence type="ECO:0000313" key="5">
    <source>
        <dbReference type="EMBL" id="CAI2385182.1"/>
    </source>
</evidence>
<dbReference type="AlphaFoldDB" id="A0AAD1Y5V5"/>
<feature type="domain" description="Protein kinase" evidence="4">
    <location>
        <begin position="136"/>
        <end position="428"/>
    </location>
</feature>
<evidence type="ECO:0000259" key="4">
    <source>
        <dbReference type="PROSITE" id="PS50011"/>
    </source>
</evidence>
<evidence type="ECO:0000313" key="6">
    <source>
        <dbReference type="Proteomes" id="UP001295684"/>
    </source>
</evidence>
<gene>
    <name evidence="5" type="ORF">ECRASSUSDP1_LOCUS26730</name>
</gene>
<dbReference type="PROSITE" id="PS50011">
    <property type="entry name" value="PROTEIN_KINASE_DOM"/>
    <property type="match status" value="1"/>
</dbReference>
<dbReference type="SMART" id="SM00220">
    <property type="entry name" value="S_TKc"/>
    <property type="match status" value="1"/>
</dbReference>
<dbReference type="Gene3D" id="1.10.510.10">
    <property type="entry name" value="Transferase(Phosphotransferase) domain 1"/>
    <property type="match status" value="1"/>
</dbReference>
<evidence type="ECO:0000256" key="1">
    <source>
        <dbReference type="ARBA" id="ARBA00012513"/>
    </source>
</evidence>
<feature type="region of interest" description="Disordered" evidence="3">
    <location>
        <begin position="61"/>
        <end position="80"/>
    </location>
</feature>